<dbReference type="Proteomes" id="UP000186168">
    <property type="component" value="Unassembled WGS sequence"/>
</dbReference>
<evidence type="ECO:0000313" key="4">
    <source>
        <dbReference type="Proteomes" id="UP000186168"/>
    </source>
</evidence>
<dbReference type="GeneID" id="96745417"/>
<reference evidence="3 4" key="1">
    <citation type="submission" date="2013-05" db="EMBL/GenBank/DDBJ databases">
        <title>Genome sequence of Streptomyces sparsogenes DSM 40356.</title>
        <authorList>
            <person name="Coyne S."/>
            <person name="Seebeck F.P."/>
        </authorList>
    </citation>
    <scope>NUCLEOTIDE SEQUENCE [LARGE SCALE GENOMIC DNA]</scope>
    <source>
        <strain evidence="3 4">DSM 40356</strain>
    </source>
</reference>
<keyword evidence="2" id="KW-0732">Signal</keyword>
<sequence>MSPSRTRRAHAMTALVLLTGAVLGTAPAAPAAATQSAAWRQAGHFHTTGACRKAGREGVDAHKWNEYKCRPGHSGTYITLWVRGRGSARTTTPAQAAAPARLARLSGTG</sequence>
<dbReference type="EMBL" id="ASQP01000081">
    <property type="protein sequence ID" value="OMI40567.1"/>
    <property type="molecule type" value="Genomic_DNA"/>
</dbReference>
<feature type="chain" id="PRO_5010283436" description="Secreted protein" evidence="2">
    <location>
        <begin position="29"/>
        <end position="109"/>
    </location>
</feature>
<keyword evidence="4" id="KW-1185">Reference proteome</keyword>
<comment type="caution">
    <text evidence="3">The sequence shown here is derived from an EMBL/GenBank/DDBJ whole genome shotgun (WGS) entry which is preliminary data.</text>
</comment>
<protein>
    <recommendedName>
        <fullName evidence="5">Secreted protein</fullName>
    </recommendedName>
</protein>
<proteinExistence type="predicted"/>
<evidence type="ECO:0008006" key="5">
    <source>
        <dbReference type="Google" id="ProtNLM"/>
    </source>
</evidence>
<gene>
    <name evidence="3" type="ORF">SPAR_05250</name>
</gene>
<feature type="signal peptide" evidence="2">
    <location>
        <begin position="1"/>
        <end position="28"/>
    </location>
</feature>
<accession>A0A1R1SQR8</accession>
<evidence type="ECO:0000256" key="1">
    <source>
        <dbReference type="SAM" id="MobiDB-lite"/>
    </source>
</evidence>
<dbReference type="STRING" id="67365.GCA_001704635_00187"/>
<feature type="region of interest" description="Disordered" evidence="1">
    <location>
        <begin position="89"/>
        <end position="109"/>
    </location>
</feature>
<name>A0A1R1SQR8_9ACTN</name>
<dbReference type="AlphaFoldDB" id="A0A1R1SQR8"/>
<evidence type="ECO:0000256" key="2">
    <source>
        <dbReference type="SAM" id="SignalP"/>
    </source>
</evidence>
<evidence type="ECO:0000313" key="3">
    <source>
        <dbReference type="EMBL" id="OMI40567.1"/>
    </source>
</evidence>
<dbReference type="RefSeq" id="WP_065965156.1">
    <property type="nucleotide sequence ID" value="NZ_ASQP01000081.1"/>
</dbReference>
<organism evidence="3 4">
    <name type="scientific">Streptomyces sparsogenes DSM 40356</name>
    <dbReference type="NCBI Taxonomy" id="1331668"/>
    <lineage>
        <taxon>Bacteria</taxon>
        <taxon>Bacillati</taxon>
        <taxon>Actinomycetota</taxon>
        <taxon>Actinomycetes</taxon>
        <taxon>Kitasatosporales</taxon>
        <taxon>Streptomycetaceae</taxon>
        <taxon>Streptomyces</taxon>
    </lineage>
</organism>